<proteinExistence type="predicted"/>
<keyword evidence="2" id="KW-0449">Lipoprotein</keyword>
<name>A0ABY4DZJ8_9NEIS</name>
<feature type="chain" id="PRO_5047547725" evidence="1">
    <location>
        <begin position="25"/>
        <end position="167"/>
    </location>
</feature>
<keyword evidence="1" id="KW-0732">Signal</keyword>
<evidence type="ECO:0000313" key="3">
    <source>
        <dbReference type="Proteomes" id="UP000832011"/>
    </source>
</evidence>
<gene>
    <name evidence="2" type="ORF">LVJ82_16075</name>
</gene>
<accession>A0ABY4DZJ8</accession>
<evidence type="ECO:0000256" key="1">
    <source>
        <dbReference type="SAM" id="SignalP"/>
    </source>
</evidence>
<feature type="signal peptide" evidence="1">
    <location>
        <begin position="1"/>
        <end position="24"/>
    </location>
</feature>
<dbReference type="NCBIfam" id="NF040519">
    <property type="entry name" value="Sbal_3080_fam"/>
    <property type="match status" value="1"/>
</dbReference>
<sequence length="167" mass="18635">MKRSVALAISLTAVSACTSVQVNAVAENKANAIEQVCIIKNPAVLVVDFVPVLQKRLQHHGIASRVMAEEEAGACQYKLHYSAKRSWDFTPYMSWAELKLFQDHELVANAEYKLVGKGGLSLTKWQSVETKMTPVIDQLFIKRNKRESKETPGFETEILPINSSKNS</sequence>
<reference evidence="2 3" key="1">
    <citation type="journal article" date="2022" name="Res Sq">
        <title>Evolution of multicellular longitudinally dividing oral cavity symbionts (Neisseriaceae).</title>
        <authorList>
            <person name="Nyongesa S."/>
            <person name="Weber P."/>
            <person name="Bernet E."/>
            <person name="Pullido F."/>
            <person name="Nieckarz M."/>
            <person name="Delaby M."/>
            <person name="Nieves C."/>
            <person name="Viehboeck T."/>
            <person name="Krause N."/>
            <person name="Rivera-Millot A."/>
            <person name="Nakamura A."/>
            <person name="Vischer N."/>
            <person name="VanNieuwenhze M."/>
            <person name="Brun Y."/>
            <person name="Cava F."/>
            <person name="Bulgheresi S."/>
            <person name="Veyrier F."/>
        </authorList>
    </citation>
    <scope>NUCLEOTIDE SEQUENCE [LARGE SCALE GENOMIC DNA]</scope>
    <source>
        <strain evidence="2 3">SN4</strain>
    </source>
</reference>
<dbReference type="Proteomes" id="UP000832011">
    <property type="component" value="Chromosome"/>
</dbReference>
<dbReference type="EMBL" id="CP091511">
    <property type="protein sequence ID" value="UOO88945.1"/>
    <property type="molecule type" value="Genomic_DNA"/>
</dbReference>
<protein>
    <submittedName>
        <fullName evidence="2">Sbal_3080 family lipoprotein</fullName>
    </submittedName>
</protein>
<evidence type="ECO:0000313" key="2">
    <source>
        <dbReference type="EMBL" id="UOO88945.1"/>
    </source>
</evidence>
<dbReference type="PROSITE" id="PS51257">
    <property type="entry name" value="PROKAR_LIPOPROTEIN"/>
    <property type="match status" value="1"/>
</dbReference>
<organism evidence="2 3">
    <name type="scientific">Vitreoscilla massiliensis</name>
    <dbReference type="NCBI Taxonomy" id="1689272"/>
    <lineage>
        <taxon>Bacteria</taxon>
        <taxon>Pseudomonadati</taxon>
        <taxon>Pseudomonadota</taxon>
        <taxon>Betaproteobacteria</taxon>
        <taxon>Neisseriales</taxon>
        <taxon>Neisseriaceae</taxon>
        <taxon>Vitreoscilla</taxon>
    </lineage>
</organism>
<dbReference type="RefSeq" id="WP_058357375.1">
    <property type="nucleotide sequence ID" value="NZ_CABKVG010000010.1"/>
</dbReference>
<keyword evidence="3" id="KW-1185">Reference proteome</keyword>